<organism evidence="2 3">
    <name type="scientific">Paenirhodobacter populi</name>
    <dbReference type="NCBI Taxonomy" id="2306993"/>
    <lineage>
        <taxon>Bacteria</taxon>
        <taxon>Pseudomonadati</taxon>
        <taxon>Pseudomonadota</taxon>
        <taxon>Alphaproteobacteria</taxon>
        <taxon>Rhodobacterales</taxon>
        <taxon>Rhodobacter group</taxon>
        <taxon>Paenirhodobacter</taxon>
    </lineage>
</organism>
<comment type="caution">
    <text evidence="2">The sequence shown here is derived from an EMBL/GenBank/DDBJ whole genome shotgun (WGS) entry which is preliminary data.</text>
</comment>
<name>A0A443K7N4_9RHOB</name>
<dbReference type="RefSeq" id="WP_128237528.1">
    <property type="nucleotide sequence ID" value="NZ_SAUX01000013.1"/>
</dbReference>
<feature type="compositionally biased region" description="Basic and acidic residues" evidence="1">
    <location>
        <begin position="111"/>
        <end position="136"/>
    </location>
</feature>
<accession>A0A443K7N4</accession>
<feature type="compositionally biased region" description="Basic and acidic residues" evidence="1">
    <location>
        <begin position="145"/>
        <end position="169"/>
    </location>
</feature>
<dbReference type="EMBL" id="SAUX01000013">
    <property type="protein sequence ID" value="RWR28809.1"/>
    <property type="molecule type" value="Genomic_DNA"/>
</dbReference>
<evidence type="ECO:0000256" key="1">
    <source>
        <dbReference type="SAM" id="MobiDB-lite"/>
    </source>
</evidence>
<dbReference type="AlphaFoldDB" id="A0A443K7N4"/>
<feature type="region of interest" description="Disordered" evidence="1">
    <location>
        <begin position="111"/>
        <end position="169"/>
    </location>
</feature>
<gene>
    <name evidence="2" type="ORF">D2T31_11895</name>
</gene>
<sequence>MNDMTPGMGHNLPPDPLDEAISAYSETLELAEGILTGQPVQNDTQMRQVDEVAKSLKEAKKAVEDAKEVEYRPFKDGCDRIVQKYQPTLKDLDTQIKGCNAMVKDFKVAKRKAQEEEQRRKDAEARRKMQEAEEAARAANAADLDAQREAEAKAREAKEAAHAAAEAKRDTVKGLRTVHKWAYEIDPASDPKAARRPALNDIAVNDPDAIAAFVDDYVARNFRNRPIAGVRTWSSMEAF</sequence>
<protein>
    <submittedName>
        <fullName evidence="2">Uncharacterized protein</fullName>
    </submittedName>
</protein>
<evidence type="ECO:0000313" key="2">
    <source>
        <dbReference type="EMBL" id="RWR28809.1"/>
    </source>
</evidence>
<dbReference type="OrthoDB" id="7867498at2"/>
<reference evidence="2 3" key="2">
    <citation type="submission" date="2019-01" db="EMBL/GenBank/DDBJ databases">
        <authorList>
            <person name="Li Y."/>
        </authorList>
    </citation>
    <scope>NUCLEOTIDE SEQUENCE [LARGE SCALE GENOMIC DNA]</scope>
    <source>
        <strain evidence="2 3">D19-10-3-21</strain>
    </source>
</reference>
<dbReference type="Proteomes" id="UP000285295">
    <property type="component" value="Unassembled WGS sequence"/>
</dbReference>
<evidence type="ECO:0000313" key="3">
    <source>
        <dbReference type="Proteomes" id="UP000285295"/>
    </source>
</evidence>
<reference evidence="2 3" key="1">
    <citation type="submission" date="2019-01" db="EMBL/GenBank/DDBJ databases">
        <title>Sinorhodobacter populi sp. nov. isolated from the symptomatic bark tissue of Populus euramericana canker.</title>
        <authorList>
            <person name="Xu G."/>
        </authorList>
    </citation>
    <scope>NUCLEOTIDE SEQUENCE [LARGE SCALE GENOMIC DNA]</scope>
    <source>
        <strain evidence="2 3">D19-10-3-21</strain>
    </source>
</reference>
<proteinExistence type="predicted"/>